<dbReference type="GO" id="GO:0016787">
    <property type="term" value="F:hydrolase activity"/>
    <property type="evidence" value="ECO:0007669"/>
    <property type="project" value="UniProtKB-KW"/>
</dbReference>
<feature type="transmembrane region" description="Helical" evidence="8">
    <location>
        <begin position="102"/>
        <end position="121"/>
    </location>
</feature>
<dbReference type="EMBL" id="DWUU01000018">
    <property type="protein sequence ID" value="HJD41831.1"/>
    <property type="molecule type" value="Genomic_DNA"/>
</dbReference>
<comment type="caution">
    <text evidence="10">The sequence shown here is derived from an EMBL/GenBank/DDBJ whole genome shotgun (WGS) entry which is preliminary data.</text>
</comment>
<evidence type="ECO:0000256" key="2">
    <source>
        <dbReference type="ARBA" id="ARBA00004936"/>
    </source>
</evidence>
<evidence type="ECO:0000256" key="3">
    <source>
        <dbReference type="ARBA" id="ARBA00022475"/>
    </source>
</evidence>
<sequence length="751" mass="86605">MKQIHIRRPDIKGFFTKVKNLKNLKPEDIKRHYKEKKERRQRILEERRNSRFARKMQPVYKWMNRFSLPLQFLLACVINFLIETVSRLSFFEAWDYMTGTPLVFLYNAFMIFVTFMIVYLFRRRVFARILLSVFWVFLGTCNGYLLTKRVTPFNAQDLKVLSDALELTGNYFNAFELVMIIIGVAALVLWIVSMWRRGGQFTGKMHRIIALGGVAAAFGACLWLTDEAIDKRVISNYFGNIAFAYEDYGFPYCFSASLFNTGINEPAGYSEETMDKISDGGEITKASTGRSDEELPNIMFVQLESFFDPTEVEWLRFSEDPIPNLRKLFNEYSSGYFKVPSVGAGTANTEYEVLTGMSMRFFGPGEYPYKTYAKFNPMESAASALKNLGYGAEALHNNGGNFYSRAEVFNNMGFDHYTSKEFMNILQTTPKGWATDDILVPNIMESMDTTEGQDFVFTVSVEGHGEYPTEKVLENPEIIVSGVEDEGERNAWEYYVNLVHEMDKFAGELIEEVRSRNEPTVLVFYGDHLPTMDLEAKDLKSRYLYNTNYVIWDNIGLEKEDMNLAAYQIMAEVFDRLDIHSGTVFNYHQQRRETKDYLADLELLQYDMMYGDQYIYDKYGAPVIEPHMVMGVKDAQISQFVVQADGTTYTVYGDNFTKQSKVYINGEKQTTTFLNNTRLDLKDSQVQNGDIIMVAQVGSSNTIFRESKAYEYNDGVLTEIPRDPSAPENGRQAFVEQEDEREEQEEEQAEE</sequence>
<dbReference type="InterPro" id="IPR000917">
    <property type="entry name" value="Sulfatase_N"/>
</dbReference>
<gene>
    <name evidence="10" type="ORF">H9910_02310</name>
</gene>
<dbReference type="Proteomes" id="UP000823909">
    <property type="component" value="Unassembled WGS sequence"/>
</dbReference>
<feature type="transmembrane region" description="Helical" evidence="8">
    <location>
        <begin position="62"/>
        <end position="82"/>
    </location>
</feature>
<feature type="region of interest" description="Disordered" evidence="7">
    <location>
        <begin position="718"/>
        <end position="751"/>
    </location>
</feature>
<accession>A0A9D2RED6</accession>
<keyword evidence="5 8" id="KW-1133">Transmembrane helix</keyword>
<evidence type="ECO:0000256" key="1">
    <source>
        <dbReference type="ARBA" id="ARBA00004651"/>
    </source>
</evidence>
<evidence type="ECO:0000313" key="10">
    <source>
        <dbReference type="EMBL" id="HJD41831.1"/>
    </source>
</evidence>
<dbReference type="CDD" id="cd16015">
    <property type="entry name" value="LTA_synthase"/>
    <property type="match status" value="1"/>
</dbReference>
<protein>
    <submittedName>
        <fullName evidence="10">Sulfatase-like hydrolase/transferase</fullName>
    </submittedName>
</protein>
<comment type="pathway">
    <text evidence="2">Cell wall biogenesis; lipoteichoic acid biosynthesis.</text>
</comment>
<feature type="transmembrane region" description="Helical" evidence="8">
    <location>
        <begin position="207"/>
        <end position="225"/>
    </location>
</feature>
<feature type="transmembrane region" description="Helical" evidence="8">
    <location>
        <begin position="171"/>
        <end position="195"/>
    </location>
</feature>
<dbReference type="InterPro" id="IPR017850">
    <property type="entry name" value="Alkaline_phosphatase_core_sf"/>
</dbReference>
<keyword evidence="10" id="KW-0378">Hydrolase</keyword>
<dbReference type="PANTHER" id="PTHR47371:SF3">
    <property type="entry name" value="PHOSPHOGLYCEROL TRANSFERASE I"/>
    <property type="match status" value="1"/>
</dbReference>
<dbReference type="Gene3D" id="3.40.720.10">
    <property type="entry name" value="Alkaline Phosphatase, subunit A"/>
    <property type="match status" value="1"/>
</dbReference>
<reference evidence="10" key="1">
    <citation type="journal article" date="2021" name="PeerJ">
        <title>Extensive microbial diversity within the chicken gut microbiome revealed by metagenomics and culture.</title>
        <authorList>
            <person name="Gilroy R."/>
            <person name="Ravi A."/>
            <person name="Getino M."/>
            <person name="Pursley I."/>
            <person name="Horton D.L."/>
            <person name="Alikhan N.F."/>
            <person name="Baker D."/>
            <person name="Gharbi K."/>
            <person name="Hall N."/>
            <person name="Watson M."/>
            <person name="Adriaenssens E.M."/>
            <person name="Foster-Nyarko E."/>
            <person name="Jarju S."/>
            <person name="Secka A."/>
            <person name="Antonio M."/>
            <person name="Oren A."/>
            <person name="Chaudhuri R.R."/>
            <person name="La Ragione R."/>
            <person name="Hildebrand F."/>
            <person name="Pallen M.J."/>
        </authorList>
    </citation>
    <scope>NUCLEOTIDE SEQUENCE</scope>
    <source>
        <strain evidence="10">ChiBcec15-3976</strain>
    </source>
</reference>
<dbReference type="AlphaFoldDB" id="A0A9D2RED6"/>
<feature type="compositionally biased region" description="Acidic residues" evidence="7">
    <location>
        <begin position="736"/>
        <end position="751"/>
    </location>
</feature>
<comment type="subcellular location">
    <subcellularLocation>
        <location evidence="1">Cell membrane</location>
        <topology evidence="1">Multi-pass membrane protein</topology>
    </subcellularLocation>
</comment>
<dbReference type="InterPro" id="IPR050448">
    <property type="entry name" value="OpgB/LTA_synthase_biosynth"/>
</dbReference>
<evidence type="ECO:0000256" key="5">
    <source>
        <dbReference type="ARBA" id="ARBA00022989"/>
    </source>
</evidence>
<name>A0A9D2RED6_9FIRM</name>
<keyword evidence="3" id="KW-1003">Cell membrane</keyword>
<evidence type="ECO:0000313" key="11">
    <source>
        <dbReference type="Proteomes" id="UP000823909"/>
    </source>
</evidence>
<keyword evidence="6 8" id="KW-0472">Membrane</keyword>
<keyword evidence="4 8" id="KW-0812">Transmembrane</keyword>
<dbReference type="Pfam" id="PF00884">
    <property type="entry name" value="Sulfatase"/>
    <property type="match status" value="1"/>
</dbReference>
<evidence type="ECO:0000256" key="7">
    <source>
        <dbReference type="SAM" id="MobiDB-lite"/>
    </source>
</evidence>
<evidence type="ECO:0000256" key="6">
    <source>
        <dbReference type="ARBA" id="ARBA00023136"/>
    </source>
</evidence>
<evidence type="ECO:0000256" key="4">
    <source>
        <dbReference type="ARBA" id="ARBA00022692"/>
    </source>
</evidence>
<reference evidence="10" key="2">
    <citation type="submission" date="2021-04" db="EMBL/GenBank/DDBJ databases">
        <authorList>
            <person name="Gilroy R."/>
        </authorList>
    </citation>
    <scope>NUCLEOTIDE SEQUENCE</scope>
    <source>
        <strain evidence="10">ChiBcec15-3976</strain>
    </source>
</reference>
<evidence type="ECO:0000256" key="8">
    <source>
        <dbReference type="SAM" id="Phobius"/>
    </source>
</evidence>
<dbReference type="SUPFAM" id="SSF53649">
    <property type="entry name" value="Alkaline phosphatase-like"/>
    <property type="match status" value="1"/>
</dbReference>
<dbReference type="GO" id="GO:0005886">
    <property type="term" value="C:plasma membrane"/>
    <property type="evidence" value="ECO:0007669"/>
    <property type="project" value="UniProtKB-SubCell"/>
</dbReference>
<proteinExistence type="predicted"/>
<organism evidence="10 11">
    <name type="scientific">Candidatus Mediterraneibacter quadrami</name>
    <dbReference type="NCBI Taxonomy" id="2838684"/>
    <lineage>
        <taxon>Bacteria</taxon>
        <taxon>Bacillati</taxon>
        <taxon>Bacillota</taxon>
        <taxon>Clostridia</taxon>
        <taxon>Lachnospirales</taxon>
        <taxon>Lachnospiraceae</taxon>
        <taxon>Mediterraneibacter</taxon>
    </lineage>
</organism>
<evidence type="ECO:0000259" key="9">
    <source>
        <dbReference type="Pfam" id="PF00884"/>
    </source>
</evidence>
<feature type="transmembrane region" description="Helical" evidence="8">
    <location>
        <begin position="128"/>
        <end position="146"/>
    </location>
</feature>
<feature type="domain" description="Sulfatase N-terminal" evidence="9">
    <location>
        <begin position="296"/>
        <end position="559"/>
    </location>
</feature>
<dbReference type="PANTHER" id="PTHR47371">
    <property type="entry name" value="LIPOTEICHOIC ACID SYNTHASE"/>
    <property type="match status" value="1"/>
</dbReference>